<dbReference type="UniPathway" id="UPA00124"/>
<keyword evidence="7 8" id="KW-0413">Isomerase</keyword>
<dbReference type="InterPro" id="IPR014710">
    <property type="entry name" value="RmlC-like_jellyroll"/>
</dbReference>
<keyword evidence="9" id="KW-1185">Reference proteome</keyword>
<protein>
    <recommendedName>
        <fullName evidence="4 7">dTDP-4-dehydrorhamnose 3,5-epimerase</fullName>
        <ecNumber evidence="3 7">5.1.3.13</ecNumber>
    </recommendedName>
    <alternativeName>
        <fullName evidence="7">Thymidine diphospho-4-keto-rhamnose 3,5-epimerase</fullName>
    </alternativeName>
</protein>
<comment type="catalytic activity">
    <reaction evidence="1 7">
        <text>dTDP-4-dehydro-6-deoxy-alpha-D-glucose = dTDP-4-dehydro-beta-L-rhamnose</text>
        <dbReference type="Rhea" id="RHEA:16969"/>
        <dbReference type="ChEBI" id="CHEBI:57649"/>
        <dbReference type="ChEBI" id="CHEBI:62830"/>
        <dbReference type="EC" id="5.1.3.13"/>
    </reaction>
</comment>
<reference evidence="8 9" key="2">
    <citation type="journal article" date="2015" name="Syst. Appl. Microbiol.">
        <title>Nitrincola nitratireducens sp. nov. isolated from a haloalkaline crater lake.</title>
        <authorList>
            <person name="Singh A."/>
            <person name="Vaidya B."/>
            <person name="Tanuku N.R."/>
            <person name="Pinnaka A.K."/>
        </authorList>
    </citation>
    <scope>NUCLEOTIDE SEQUENCE [LARGE SCALE GENOMIC DNA]</scope>
    <source>
        <strain evidence="8 9">AK23</strain>
    </source>
</reference>
<reference evidence="9" key="1">
    <citation type="submission" date="2012-11" db="EMBL/GenBank/DDBJ databases">
        <authorList>
            <person name="Singh A."/>
            <person name="Pinnaka A.K."/>
            <person name="Vaidya B."/>
        </authorList>
    </citation>
    <scope>NUCLEOTIDE SEQUENCE [LARGE SCALE GENOMIC DNA]</scope>
    <source>
        <strain evidence="9">AK23</strain>
    </source>
</reference>
<dbReference type="GO" id="GO:0019305">
    <property type="term" value="P:dTDP-rhamnose biosynthetic process"/>
    <property type="evidence" value="ECO:0007669"/>
    <property type="project" value="UniProtKB-UniRule"/>
</dbReference>
<name>W9UTU8_9GAMM</name>
<sequence length="180" mass="20637">MHYEPLKVKDVVLMTPAVFGDERGFFMETFRHTEFVKHCGQYEFVQDNHSKSKKGILRGLHYQHQNPQGKLVRVTRGEVYDVAVDLRKSSPTFGQWVGVLLSEENKQMLWVPPGFAHGFYVTSDEAEFQYKCTDYYAPGDEYSLAWNDESLAIDWPLDGEPSLSAKDAQGLVFSECPLFD</sequence>
<comment type="subunit">
    <text evidence="7">Homodimer.</text>
</comment>
<evidence type="ECO:0000256" key="3">
    <source>
        <dbReference type="ARBA" id="ARBA00012098"/>
    </source>
</evidence>
<proteinExistence type="inferred from homology"/>
<comment type="similarity">
    <text evidence="7">Belongs to the dTDP-4-dehydrorhamnose 3,5-epimerase family.</text>
</comment>
<dbReference type="EMBL" id="AONB01000012">
    <property type="protein sequence ID" value="EXJ10653.1"/>
    <property type="molecule type" value="Genomic_DNA"/>
</dbReference>
<evidence type="ECO:0000313" key="8">
    <source>
        <dbReference type="EMBL" id="EXJ10653.1"/>
    </source>
</evidence>
<dbReference type="PANTHER" id="PTHR21047">
    <property type="entry name" value="DTDP-6-DEOXY-D-GLUCOSE-3,5 EPIMERASE"/>
    <property type="match status" value="1"/>
</dbReference>
<dbReference type="AlphaFoldDB" id="W9UTU8"/>
<gene>
    <name evidence="8" type="primary">rmlC_1</name>
    <name evidence="8" type="ORF">D791_02484</name>
</gene>
<feature type="active site" description="Proton donor" evidence="5">
    <location>
        <position position="130"/>
    </location>
</feature>
<evidence type="ECO:0000313" key="9">
    <source>
        <dbReference type="Proteomes" id="UP000019464"/>
    </source>
</evidence>
<dbReference type="GO" id="GO:0008830">
    <property type="term" value="F:dTDP-4-dehydrorhamnose 3,5-epimerase activity"/>
    <property type="evidence" value="ECO:0007669"/>
    <property type="project" value="UniProtKB-UniRule"/>
</dbReference>
<comment type="function">
    <text evidence="2 7">Catalyzes the epimerization of the C3' and C5'positions of dTDP-6-deoxy-D-xylo-4-hexulose, forming dTDP-6-deoxy-L-lyxo-4-hexulose.</text>
</comment>
<dbReference type="EC" id="5.1.3.13" evidence="3 7"/>
<evidence type="ECO:0000256" key="6">
    <source>
        <dbReference type="PIRSR" id="PIRSR600888-3"/>
    </source>
</evidence>
<accession>W9UTU8</accession>
<comment type="caution">
    <text evidence="8">The sequence shown here is derived from an EMBL/GenBank/DDBJ whole genome shotgun (WGS) entry which is preliminary data.</text>
</comment>
<evidence type="ECO:0000256" key="1">
    <source>
        <dbReference type="ARBA" id="ARBA00001298"/>
    </source>
</evidence>
<dbReference type="PATRIC" id="fig|1229521.3.peg.2513"/>
<dbReference type="Pfam" id="PF00908">
    <property type="entry name" value="dTDP_sugar_isom"/>
    <property type="match status" value="1"/>
</dbReference>
<dbReference type="InterPro" id="IPR000888">
    <property type="entry name" value="RmlC-like"/>
</dbReference>
<dbReference type="SUPFAM" id="SSF51182">
    <property type="entry name" value="RmlC-like cupins"/>
    <property type="match status" value="1"/>
</dbReference>
<dbReference type="PANTHER" id="PTHR21047:SF2">
    <property type="entry name" value="THYMIDINE DIPHOSPHO-4-KETO-RHAMNOSE 3,5-EPIMERASE"/>
    <property type="match status" value="1"/>
</dbReference>
<dbReference type="Proteomes" id="UP000019464">
    <property type="component" value="Unassembled WGS sequence"/>
</dbReference>
<dbReference type="Gene3D" id="2.60.120.10">
    <property type="entry name" value="Jelly Rolls"/>
    <property type="match status" value="1"/>
</dbReference>
<dbReference type="NCBIfam" id="TIGR01221">
    <property type="entry name" value="rmlC"/>
    <property type="match status" value="1"/>
</dbReference>
<dbReference type="RefSeq" id="WP_036511683.1">
    <property type="nucleotide sequence ID" value="NZ_AONB01000012.1"/>
</dbReference>
<dbReference type="STRING" id="1229521.D791_02484"/>
<evidence type="ECO:0000256" key="2">
    <source>
        <dbReference type="ARBA" id="ARBA00001997"/>
    </source>
</evidence>
<dbReference type="CDD" id="cd00438">
    <property type="entry name" value="cupin_RmlC"/>
    <property type="match status" value="1"/>
</dbReference>
<organism evidence="8 9">
    <name type="scientific">Nitrincola nitratireducens</name>
    <dbReference type="NCBI Taxonomy" id="1229521"/>
    <lineage>
        <taxon>Bacteria</taxon>
        <taxon>Pseudomonadati</taxon>
        <taxon>Pseudomonadota</taxon>
        <taxon>Gammaproteobacteria</taxon>
        <taxon>Oceanospirillales</taxon>
        <taxon>Oceanospirillaceae</taxon>
        <taxon>Nitrincola</taxon>
    </lineage>
</organism>
<dbReference type="GO" id="GO:0005829">
    <property type="term" value="C:cytosol"/>
    <property type="evidence" value="ECO:0007669"/>
    <property type="project" value="TreeGrafter"/>
</dbReference>
<evidence type="ECO:0000256" key="7">
    <source>
        <dbReference type="RuleBase" id="RU364069"/>
    </source>
</evidence>
<comment type="pathway">
    <text evidence="7">Carbohydrate biosynthesis; dTDP-L-rhamnose biosynthesis.</text>
</comment>
<evidence type="ECO:0000256" key="5">
    <source>
        <dbReference type="PIRSR" id="PIRSR600888-1"/>
    </source>
</evidence>
<feature type="site" description="Participates in a stacking interaction with the thymidine ring of dTDP-4-oxo-6-deoxyglucose" evidence="6">
    <location>
        <position position="136"/>
    </location>
</feature>
<dbReference type="OrthoDB" id="9800680at2"/>
<evidence type="ECO:0000256" key="4">
    <source>
        <dbReference type="ARBA" id="ARBA00019595"/>
    </source>
</evidence>
<dbReference type="InterPro" id="IPR011051">
    <property type="entry name" value="RmlC_Cupin_sf"/>
</dbReference>
<dbReference type="GO" id="GO:0000271">
    <property type="term" value="P:polysaccharide biosynthetic process"/>
    <property type="evidence" value="ECO:0007669"/>
    <property type="project" value="TreeGrafter"/>
</dbReference>
<feature type="active site" description="Proton acceptor" evidence="5">
    <location>
        <position position="61"/>
    </location>
</feature>